<evidence type="ECO:0000313" key="3">
    <source>
        <dbReference type="Proteomes" id="UP001458880"/>
    </source>
</evidence>
<keyword evidence="3" id="KW-1185">Reference proteome</keyword>
<dbReference type="PANTHER" id="PTHR33244:SF3">
    <property type="entry name" value="PEPTIDASE A2 DOMAIN-CONTAINING PROTEIN"/>
    <property type="match status" value="1"/>
</dbReference>
<comment type="caution">
    <text evidence="2">The sequence shown here is derived from an EMBL/GenBank/DDBJ whole genome shotgun (WGS) entry which is preliminary data.</text>
</comment>
<evidence type="ECO:0000256" key="1">
    <source>
        <dbReference type="SAM" id="MobiDB-lite"/>
    </source>
</evidence>
<dbReference type="Proteomes" id="UP001458880">
    <property type="component" value="Unassembled WGS sequence"/>
</dbReference>
<gene>
    <name evidence="2" type="ORF">QE152_g34909</name>
</gene>
<name>A0AAW1ITC4_POPJA</name>
<evidence type="ECO:0000313" key="2">
    <source>
        <dbReference type="EMBL" id="KAK9692823.1"/>
    </source>
</evidence>
<proteinExistence type="predicted"/>
<accession>A0AAW1ITC4</accession>
<dbReference type="PANTHER" id="PTHR33244">
    <property type="entry name" value="INTEGRASE CATALYTIC DOMAIN-CONTAINING PROTEIN-RELATED"/>
    <property type="match status" value="1"/>
</dbReference>
<feature type="compositionally biased region" description="Basic and acidic residues" evidence="1">
    <location>
        <begin position="261"/>
        <end position="286"/>
    </location>
</feature>
<dbReference type="AlphaFoldDB" id="A0AAW1ITC4"/>
<organism evidence="2 3">
    <name type="scientific">Popillia japonica</name>
    <name type="common">Japanese beetle</name>
    <dbReference type="NCBI Taxonomy" id="7064"/>
    <lineage>
        <taxon>Eukaryota</taxon>
        <taxon>Metazoa</taxon>
        <taxon>Ecdysozoa</taxon>
        <taxon>Arthropoda</taxon>
        <taxon>Hexapoda</taxon>
        <taxon>Insecta</taxon>
        <taxon>Pterygota</taxon>
        <taxon>Neoptera</taxon>
        <taxon>Endopterygota</taxon>
        <taxon>Coleoptera</taxon>
        <taxon>Polyphaga</taxon>
        <taxon>Scarabaeiformia</taxon>
        <taxon>Scarabaeidae</taxon>
        <taxon>Rutelinae</taxon>
        <taxon>Popillia</taxon>
    </lineage>
</organism>
<feature type="region of interest" description="Disordered" evidence="1">
    <location>
        <begin position="254"/>
        <end position="286"/>
    </location>
</feature>
<dbReference type="EMBL" id="JASPKY010000566">
    <property type="protein sequence ID" value="KAK9692823.1"/>
    <property type="molecule type" value="Genomic_DNA"/>
</dbReference>
<sequence>MCGKTHKPRECPAYGKKCAICQKPNHFALRCNKKKFSNKKKTEVKEVVEEDGSSSESSFTIDSITNTGEIWNCNTLEELKLNSVSKEWTEEITISDVYLMDIKLDTGADCNILPVKYLNEINKKSKTKYEQITIPICGINYTPAQILMSRNLRSIIPSTAEFLKPIVITDARELLIEKQNKIRTNYNKTAKQRKEFKEGEKVLIWNFEIKKWTPGKIVEKLEAPRSYLVLNNKGNIVRRNSHHLRLVRDEIGSNNDDYLENENHSTDDDHRTDTSSEEDKKKTTKT</sequence>
<protein>
    <submittedName>
        <fullName evidence="2">Uncharacterized protein</fullName>
    </submittedName>
</protein>
<reference evidence="2 3" key="1">
    <citation type="journal article" date="2024" name="BMC Genomics">
        <title>De novo assembly and annotation of Popillia japonica's genome with initial clues to its potential as an invasive pest.</title>
        <authorList>
            <person name="Cucini C."/>
            <person name="Boschi S."/>
            <person name="Funari R."/>
            <person name="Cardaioli E."/>
            <person name="Iannotti N."/>
            <person name="Marturano G."/>
            <person name="Paoli F."/>
            <person name="Bruttini M."/>
            <person name="Carapelli A."/>
            <person name="Frati F."/>
            <person name="Nardi F."/>
        </authorList>
    </citation>
    <scope>NUCLEOTIDE SEQUENCE [LARGE SCALE GENOMIC DNA]</scope>
    <source>
        <strain evidence="2">DMR45628</strain>
    </source>
</reference>